<feature type="region of interest" description="Aspartate" evidence="7">
    <location>
        <begin position="202"/>
        <end position="205"/>
    </location>
</feature>
<dbReference type="InterPro" id="IPR002312">
    <property type="entry name" value="Asp/Asn-tRNA-synth_IIb"/>
</dbReference>
<feature type="binding site" evidence="7">
    <location>
        <position position="452"/>
    </location>
    <ligand>
        <name>L-aspartate</name>
        <dbReference type="ChEBI" id="CHEBI:29991"/>
    </ligand>
</feature>
<evidence type="ECO:0000256" key="4">
    <source>
        <dbReference type="ARBA" id="ARBA00022840"/>
    </source>
</evidence>
<dbReference type="CDD" id="cd04317">
    <property type="entry name" value="EcAspRS_like_N"/>
    <property type="match status" value="1"/>
</dbReference>
<evidence type="ECO:0000313" key="9">
    <source>
        <dbReference type="EMBL" id="SDK55803.1"/>
    </source>
</evidence>
<proteinExistence type="inferred from homology"/>
<feature type="binding site" evidence="7">
    <location>
        <begin position="224"/>
        <end position="226"/>
    </location>
    <ligand>
        <name>ATP</name>
        <dbReference type="ChEBI" id="CHEBI:30616"/>
    </ligand>
</feature>
<dbReference type="SUPFAM" id="SSF55261">
    <property type="entry name" value="GAD domain-like"/>
    <property type="match status" value="1"/>
</dbReference>
<dbReference type="SUPFAM" id="SSF55681">
    <property type="entry name" value="Class II aaRS and biotin synthetases"/>
    <property type="match status" value="1"/>
</dbReference>
<feature type="binding site" evidence="7">
    <location>
        <position position="493"/>
    </location>
    <ligand>
        <name>L-aspartate</name>
        <dbReference type="ChEBI" id="CHEBI:29991"/>
    </ligand>
</feature>
<dbReference type="InterPro" id="IPR004364">
    <property type="entry name" value="Aa-tRNA-synt_II"/>
</dbReference>
<gene>
    <name evidence="7" type="primary">aspS</name>
    <name evidence="9" type="ORF">SAMN05660472_01570</name>
</gene>
<dbReference type="Proteomes" id="UP000198718">
    <property type="component" value="Unassembled WGS sequence"/>
</dbReference>
<dbReference type="NCBIfam" id="NF001750">
    <property type="entry name" value="PRK00476.1"/>
    <property type="match status" value="1"/>
</dbReference>
<dbReference type="InterPro" id="IPR006195">
    <property type="entry name" value="aa-tRNA-synth_II"/>
</dbReference>
<dbReference type="InterPro" id="IPR012340">
    <property type="entry name" value="NA-bd_OB-fold"/>
</dbReference>
<dbReference type="GO" id="GO:0140096">
    <property type="term" value="F:catalytic activity, acting on a protein"/>
    <property type="evidence" value="ECO:0007669"/>
    <property type="project" value="UniProtKB-ARBA"/>
</dbReference>
<dbReference type="InterPro" id="IPR047090">
    <property type="entry name" value="AspRS_core"/>
</dbReference>
<evidence type="ECO:0000256" key="6">
    <source>
        <dbReference type="ARBA" id="ARBA00023146"/>
    </source>
</evidence>
<feature type="domain" description="Aminoacyl-transfer RNA synthetases class-II family profile" evidence="8">
    <location>
        <begin position="148"/>
        <end position="559"/>
    </location>
</feature>
<dbReference type="AlphaFoldDB" id="A0A1G9CW07"/>
<dbReference type="InterPro" id="IPR045864">
    <property type="entry name" value="aa-tRNA-synth_II/BPL/LPL"/>
</dbReference>
<dbReference type="InterPro" id="IPR004115">
    <property type="entry name" value="GAD-like_sf"/>
</dbReference>
<keyword evidence="5 7" id="KW-0648">Protein biosynthesis</keyword>
<dbReference type="HAMAP" id="MF_00044">
    <property type="entry name" value="Asp_tRNA_synth_type1"/>
    <property type="match status" value="1"/>
</dbReference>
<dbReference type="Gene3D" id="3.30.930.10">
    <property type="entry name" value="Bira Bifunctional Protein, Domain 2"/>
    <property type="match status" value="1"/>
</dbReference>
<dbReference type="GO" id="GO:0005524">
    <property type="term" value="F:ATP binding"/>
    <property type="evidence" value="ECO:0007669"/>
    <property type="project" value="UniProtKB-UniRule"/>
</dbReference>
<dbReference type="PANTHER" id="PTHR22594">
    <property type="entry name" value="ASPARTYL/LYSYL-TRNA SYNTHETASE"/>
    <property type="match status" value="1"/>
</dbReference>
<keyword evidence="2 7" id="KW-0436">Ligase</keyword>
<feature type="binding site" evidence="7">
    <location>
        <position position="233"/>
    </location>
    <ligand>
        <name>ATP</name>
        <dbReference type="ChEBI" id="CHEBI:30616"/>
    </ligand>
</feature>
<feature type="binding site" evidence="7">
    <location>
        <position position="178"/>
    </location>
    <ligand>
        <name>L-aspartate</name>
        <dbReference type="ChEBI" id="CHEBI:29991"/>
    </ligand>
</feature>
<dbReference type="InterPro" id="IPR029351">
    <property type="entry name" value="GAD_dom"/>
</dbReference>
<dbReference type="GO" id="GO:0003676">
    <property type="term" value="F:nucleic acid binding"/>
    <property type="evidence" value="ECO:0007669"/>
    <property type="project" value="InterPro"/>
</dbReference>
<dbReference type="EC" id="6.1.1.12" evidence="7"/>
<evidence type="ECO:0000256" key="3">
    <source>
        <dbReference type="ARBA" id="ARBA00022741"/>
    </source>
</evidence>
<comment type="function">
    <text evidence="7">Catalyzes the attachment of L-aspartate to tRNA(Asp) in a two-step reaction: L-aspartate is first activated by ATP to form Asp-AMP and then transferred to the acceptor end of tRNA(Asp).</text>
</comment>
<evidence type="ECO:0000256" key="2">
    <source>
        <dbReference type="ARBA" id="ARBA00022598"/>
    </source>
</evidence>
<evidence type="ECO:0000313" key="10">
    <source>
        <dbReference type="Proteomes" id="UP000198718"/>
    </source>
</evidence>
<dbReference type="SUPFAM" id="SSF50249">
    <property type="entry name" value="Nucleic acid-binding proteins"/>
    <property type="match status" value="1"/>
</dbReference>
<keyword evidence="6 7" id="KW-0030">Aminoacyl-tRNA synthetase</keyword>
<comment type="subunit">
    <text evidence="7">Homodimer.</text>
</comment>
<dbReference type="PRINTS" id="PR01042">
    <property type="entry name" value="TRNASYNTHASP"/>
</dbReference>
<protein>
    <recommendedName>
        <fullName evidence="7">Aspartate--tRNA ligase</fullName>
        <ecNumber evidence="7">6.1.1.12</ecNumber>
    </recommendedName>
    <alternativeName>
        <fullName evidence="7">Aspartyl-tRNA synthetase</fullName>
        <shortName evidence="7">AspRS</shortName>
    </alternativeName>
</protein>
<keyword evidence="4 7" id="KW-0067">ATP-binding</keyword>
<keyword evidence="10" id="KW-1185">Reference proteome</keyword>
<dbReference type="InterPro" id="IPR004524">
    <property type="entry name" value="Asp-tRNA-ligase_1"/>
</dbReference>
<comment type="subcellular location">
    <subcellularLocation>
        <location evidence="7">Cytoplasm</location>
    </subcellularLocation>
</comment>
<dbReference type="Gene3D" id="2.40.50.140">
    <property type="entry name" value="Nucleic acid-binding proteins"/>
    <property type="match status" value="1"/>
</dbReference>
<dbReference type="GO" id="GO:0016740">
    <property type="term" value="F:transferase activity"/>
    <property type="evidence" value="ECO:0007669"/>
    <property type="project" value="UniProtKB-ARBA"/>
</dbReference>
<comment type="similarity">
    <text evidence="1 7">Belongs to the class-II aminoacyl-tRNA synthetase family. Type 1 subfamily.</text>
</comment>
<evidence type="ECO:0000259" key="8">
    <source>
        <dbReference type="PROSITE" id="PS50862"/>
    </source>
</evidence>
<dbReference type="NCBIfam" id="TIGR00459">
    <property type="entry name" value="aspS_bact"/>
    <property type="match status" value="1"/>
</dbReference>
<dbReference type="CDD" id="cd00777">
    <property type="entry name" value="AspRS_core"/>
    <property type="match status" value="1"/>
</dbReference>
<dbReference type="InterPro" id="IPR004365">
    <property type="entry name" value="NA-bd_OB_tRNA"/>
</dbReference>
<dbReference type="STRING" id="393762.SAMN05660472_01570"/>
<dbReference type="GO" id="GO:0006422">
    <property type="term" value="P:aspartyl-tRNA aminoacylation"/>
    <property type="evidence" value="ECO:0007669"/>
    <property type="project" value="UniProtKB-UniRule"/>
</dbReference>
<organism evidence="9 10">
    <name type="scientific">Natronincola ferrireducens</name>
    <dbReference type="NCBI Taxonomy" id="393762"/>
    <lineage>
        <taxon>Bacteria</taxon>
        <taxon>Bacillati</taxon>
        <taxon>Bacillota</taxon>
        <taxon>Clostridia</taxon>
        <taxon>Peptostreptococcales</taxon>
        <taxon>Natronincolaceae</taxon>
        <taxon>Natronincola</taxon>
    </lineage>
</organism>
<dbReference type="InterPro" id="IPR047089">
    <property type="entry name" value="Asp-tRNA-ligase_1_N"/>
</dbReference>
<dbReference type="OrthoDB" id="9802326at2"/>
<keyword evidence="3 7" id="KW-0547">Nucleotide-binding</keyword>
<accession>A0A1G9CW07</accession>
<dbReference type="Pfam" id="PF00152">
    <property type="entry name" value="tRNA-synt_2"/>
    <property type="match status" value="1"/>
</dbReference>
<sequence length="593" mass="67678">MTSILIKRTHECGTLKVQNIGEQVSLNGWVQKRRDLGGLIFVDLRDRSGLVQIVFDKDISLEAFEMAEELGSEYVIAVRGKIYKRQSINPNIPTGEIEIFAESLQILNTAETTPIYIKDDDDVSENLRLKYRYLDLRKSSMQYNLIFRSKVANIVRNFLSQEGFIEVETPMLTKTTPEGARDYLVPSRVNPGKFFALPQSPQLFKQLLMVSGMEKYFQIVKCFRDEDLRADRQPEFTQIDCEMSFVDIEDVLAVNERLLKKVFKDALDIDIQLPIERLSYEEAMERYGSDKPDTRFGFELVDVSQAVKDSGFKVFTETLQHGGFVKTININGYGDKFSRKDITSLEEIAKTYGAKGLAWMKVTDEGITSPIAKFFSEAELKDILQLTNGQAGDLLLFVADKLQVVYDALGHLRLEAAKRLDLLDRNEYKLLWVTEFPLLEYDEEDNRYVAKHHPFTAPMDEDIDMLETTPEKVRAKAYDIVLNGHEIGGGSIRIFSSQLQQKMFEVLGFSQEEAWEKFGFLLEAFKYGTPPHGGIAFGLDRLVMLLLKEDNIRQVIAFPKTQNATCPLTNAPSYADEKQLKELNIQSITTKES</sequence>
<dbReference type="Gene3D" id="3.30.1360.30">
    <property type="entry name" value="GAD-like domain"/>
    <property type="match status" value="1"/>
</dbReference>
<dbReference type="PANTHER" id="PTHR22594:SF5">
    <property type="entry name" value="ASPARTATE--TRNA LIGASE, MITOCHONDRIAL"/>
    <property type="match status" value="1"/>
</dbReference>
<comment type="caution">
    <text evidence="7">Lacks conserved residue(s) required for the propagation of feature annotation.</text>
</comment>
<dbReference type="PROSITE" id="PS50862">
    <property type="entry name" value="AA_TRNA_LIGASE_II"/>
    <property type="match status" value="1"/>
</dbReference>
<feature type="binding site" evidence="7">
    <location>
        <begin position="538"/>
        <end position="541"/>
    </location>
    <ligand>
        <name>ATP</name>
        <dbReference type="ChEBI" id="CHEBI:30616"/>
    </ligand>
</feature>
<evidence type="ECO:0000256" key="7">
    <source>
        <dbReference type="HAMAP-Rule" id="MF_00044"/>
    </source>
</evidence>
<comment type="catalytic activity">
    <reaction evidence="7">
        <text>tRNA(Asp) + L-aspartate + ATP = L-aspartyl-tRNA(Asp) + AMP + diphosphate</text>
        <dbReference type="Rhea" id="RHEA:19649"/>
        <dbReference type="Rhea" id="RHEA-COMP:9660"/>
        <dbReference type="Rhea" id="RHEA-COMP:9678"/>
        <dbReference type="ChEBI" id="CHEBI:29991"/>
        <dbReference type="ChEBI" id="CHEBI:30616"/>
        <dbReference type="ChEBI" id="CHEBI:33019"/>
        <dbReference type="ChEBI" id="CHEBI:78442"/>
        <dbReference type="ChEBI" id="CHEBI:78516"/>
        <dbReference type="ChEBI" id="CHEBI:456215"/>
        <dbReference type="EC" id="6.1.1.12"/>
    </reaction>
</comment>
<keyword evidence="7" id="KW-0963">Cytoplasm</keyword>
<feature type="binding site" evidence="7">
    <location>
        <position position="224"/>
    </location>
    <ligand>
        <name>L-aspartate</name>
        <dbReference type="ChEBI" id="CHEBI:29991"/>
    </ligand>
</feature>
<feature type="binding site" evidence="7">
    <location>
        <position position="486"/>
    </location>
    <ligand>
        <name>ATP</name>
        <dbReference type="ChEBI" id="CHEBI:30616"/>
    </ligand>
</feature>
<dbReference type="GO" id="GO:0004815">
    <property type="term" value="F:aspartate-tRNA ligase activity"/>
    <property type="evidence" value="ECO:0007669"/>
    <property type="project" value="UniProtKB-UniRule"/>
</dbReference>
<dbReference type="Pfam" id="PF01336">
    <property type="entry name" value="tRNA_anti-codon"/>
    <property type="match status" value="1"/>
</dbReference>
<dbReference type="EMBL" id="FNFP01000002">
    <property type="protein sequence ID" value="SDK55803.1"/>
    <property type="molecule type" value="Genomic_DNA"/>
</dbReference>
<dbReference type="GO" id="GO:0005737">
    <property type="term" value="C:cytoplasm"/>
    <property type="evidence" value="ECO:0007669"/>
    <property type="project" value="UniProtKB-SubCell"/>
</dbReference>
<reference evidence="9 10" key="1">
    <citation type="submission" date="2016-10" db="EMBL/GenBank/DDBJ databases">
        <authorList>
            <person name="de Groot N.N."/>
        </authorList>
    </citation>
    <scope>NUCLEOTIDE SEQUENCE [LARGE SCALE GENOMIC DNA]</scope>
    <source>
        <strain evidence="9 10">DSM 18346</strain>
    </source>
</reference>
<evidence type="ECO:0000256" key="1">
    <source>
        <dbReference type="ARBA" id="ARBA00006303"/>
    </source>
</evidence>
<evidence type="ECO:0000256" key="5">
    <source>
        <dbReference type="ARBA" id="ARBA00022917"/>
    </source>
</evidence>
<dbReference type="RefSeq" id="WP_090553041.1">
    <property type="nucleotide sequence ID" value="NZ_FNFP01000002.1"/>
</dbReference>
<dbReference type="Pfam" id="PF02938">
    <property type="entry name" value="GAD"/>
    <property type="match status" value="1"/>
</dbReference>
<name>A0A1G9CW07_9FIRM</name>